<proteinExistence type="predicted"/>
<keyword evidence="2" id="KW-1185">Reference proteome</keyword>
<accession>A0ABQ7WCF7</accession>
<reference evidence="1 2" key="1">
    <citation type="journal article" date="2021" name="bioRxiv">
        <title>Chromosome-scale and haplotype-resolved genome assembly of a tetraploid potato cultivar.</title>
        <authorList>
            <person name="Sun H."/>
            <person name="Jiao W.-B."/>
            <person name="Krause K."/>
            <person name="Campoy J.A."/>
            <person name="Goel M."/>
            <person name="Folz-Donahue K."/>
            <person name="Kukat C."/>
            <person name="Huettel B."/>
            <person name="Schneeberger K."/>
        </authorList>
    </citation>
    <scope>NUCLEOTIDE SEQUENCE [LARGE SCALE GENOMIC DNA]</scope>
    <source>
        <strain evidence="1">SolTubOtavaFocal</strain>
        <tissue evidence="1">Leaves</tissue>
    </source>
</reference>
<protein>
    <submittedName>
        <fullName evidence="1">Uncharacterized protein</fullName>
    </submittedName>
</protein>
<dbReference type="EMBL" id="JAIVGD010000003">
    <property type="protein sequence ID" value="KAH0777497.1"/>
    <property type="molecule type" value="Genomic_DNA"/>
</dbReference>
<evidence type="ECO:0000313" key="1">
    <source>
        <dbReference type="EMBL" id="KAH0777497.1"/>
    </source>
</evidence>
<sequence length="63" mass="7415">MPLELCQNLAKLTNYVILEELIFIIKGWHVTTSKILCLRLKKDQTLISLQLQLKLKMEMVIFL</sequence>
<evidence type="ECO:0000313" key="2">
    <source>
        <dbReference type="Proteomes" id="UP000826656"/>
    </source>
</evidence>
<dbReference type="Proteomes" id="UP000826656">
    <property type="component" value="Unassembled WGS sequence"/>
</dbReference>
<name>A0ABQ7WCF7_SOLTU</name>
<comment type="caution">
    <text evidence="1">The sequence shown here is derived from an EMBL/GenBank/DDBJ whole genome shotgun (WGS) entry which is preliminary data.</text>
</comment>
<organism evidence="1 2">
    <name type="scientific">Solanum tuberosum</name>
    <name type="common">Potato</name>
    <dbReference type="NCBI Taxonomy" id="4113"/>
    <lineage>
        <taxon>Eukaryota</taxon>
        <taxon>Viridiplantae</taxon>
        <taxon>Streptophyta</taxon>
        <taxon>Embryophyta</taxon>
        <taxon>Tracheophyta</taxon>
        <taxon>Spermatophyta</taxon>
        <taxon>Magnoliopsida</taxon>
        <taxon>eudicotyledons</taxon>
        <taxon>Gunneridae</taxon>
        <taxon>Pentapetalae</taxon>
        <taxon>asterids</taxon>
        <taxon>lamiids</taxon>
        <taxon>Solanales</taxon>
        <taxon>Solanaceae</taxon>
        <taxon>Solanoideae</taxon>
        <taxon>Solaneae</taxon>
        <taxon>Solanum</taxon>
    </lineage>
</organism>
<gene>
    <name evidence="1" type="ORF">KY290_008908</name>
</gene>